<dbReference type="EMBL" id="JAFKGL010000011">
    <property type="protein sequence ID" value="MBN9412531.1"/>
    <property type="molecule type" value="Genomic_DNA"/>
</dbReference>
<dbReference type="Gene3D" id="3.40.50.2000">
    <property type="entry name" value="Glycogen Phosphorylase B"/>
    <property type="match status" value="1"/>
</dbReference>
<keyword evidence="10" id="KW-1003">Cell membrane</keyword>
<evidence type="ECO:0000256" key="1">
    <source>
        <dbReference type="ARBA" id="ARBA00003394"/>
    </source>
</evidence>
<dbReference type="PANTHER" id="PTHR42755">
    <property type="entry name" value="3-DEOXY-MANNO-OCTULOSONATE CYTIDYLYLTRANSFERASE"/>
    <property type="match status" value="1"/>
</dbReference>
<evidence type="ECO:0000256" key="4">
    <source>
        <dbReference type="ARBA" id="ARBA00019077"/>
    </source>
</evidence>
<dbReference type="AlphaFoldDB" id="A0A8J7PZK3"/>
<keyword evidence="5 10" id="KW-0808">Transferase</keyword>
<dbReference type="GO" id="GO:0009245">
    <property type="term" value="P:lipid A biosynthetic process"/>
    <property type="evidence" value="ECO:0007669"/>
    <property type="project" value="TreeGrafter"/>
</dbReference>
<evidence type="ECO:0000256" key="8">
    <source>
        <dbReference type="PIRSR" id="PIRSR639901-1"/>
    </source>
</evidence>
<comment type="catalytic activity">
    <reaction evidence="7 10">
        <text>lipid IVA (E. coli) + CMP-3-deoxy-beta-D-manno-octulosonate = alpha-Kdo-(2-&gt;6)-lipid IVA (E. coli) + CMP + H(+)</text>
        <dbReference type="Rhea" id="RHEA:28066"/>
        <dbReference type="ChEBI" id="CHEBI:15378"/>
        <dbReference type="ChEBI" id="CHEBI:58603"/>
        <dbReference type="ChEBI" id="CHEBI:60364"/>
        <dbReference type="ChEBI" id="CHEBI:60377"/>
        <dbReference type="ChEBI" id="CHEBI:85987"/>
        <dbReference type="EC" id="2.4.99.12"/>
    </reaction>
</comment>
<dbReference type="PANTHER" id="PTHR42755:SF1">
    <property type="entry name" value="3-DEOXY-D-MANNO-OCTULOSONIC ACID TRANSFERASE, MITOCHONDRIAL-RELATED"/>
    <property type="match status" value="1"/>
</dbReference>
<accession>A0A8J7PZK3</accession>
<dbReference type="GO" id="GO:0005886">
    <property type="term" value="C:plasma membrane"/>
    <property type="evidence" value="ECO:0007669"/>
    <property type="project" value="UniProtKB-SubCell"/>
</dbReference>
<dbReference type="InterPro" id="IPR007507">
    <property type="entry name" value="Glycos_transf_N"/>
</dbReference>
<keyword evidence="10" id="KW-0448">Lipopolysaccharide biosynthesis</keyword>
<protein>
    <recommendedName>
        <fullName evidence="4 10">3-deoxy-D-manno-octulosonic acid transferase</fullName>
        <shortName evidence="10">Kdo transferase</shortName>
        <ecNumber evidence="3 10">2.4.99.12</ecNumber>
    </recommendedName>
    <alternativeName>
        <fullName evidence="6 10">Lipid IV(A) 3-deoxy-D-manno-octulosonic acid transferase</fullName>
    </alternativeName>
</protein>
<dbReference type="GO" id="GO:0043842">
    <property type="term" value="F:Kdo transferase activity"/>
    <property type="evidence" value="ECO:0007669"/>
    <property type="project" value="UniProtKB-EC"/>
</dbReference>
<feature type="domain" description="3-deoxy-D-manno-octulosonic-acid transferase N-terminal" evidence="11">
    <location>
        <begin position="35"/>
        <end position="210"/>
    </location>
</feature>
<evidence type="ECO:0000256" key="3">
    <source>
        <dbReference type="ARBA" id="ARBA00012621"/>
    </source>
</evidence>
<dbReference type="InterPro" id="IPR039901">
    <property type="entry name" value="Kdotransferase"/>
</dbReference>
<dbReference type="UniPathway" id="UPA00958"/>
<proteinExistence type="inferred from homology"/>
<comment type="function">
    <text evidence="1 10">Involved in lipopolysaccharide (LPS) biosynthesis. Catalyzes the transfer of 3-deoxy-D-manno-octulosonate (Kdo) residue(s) from CMP-Kdo to lipid IV(A), the tetraacyldisaccharide-1,4'-bisphosphate precursor of lipid A.</text>
</comment>
<dbReference type="Pfam" id="PF04413">
    <property type="entry name" value="Glycos_transf_N"/>
    <property type="match status" value="1"/>
</dbReference>
<comment type="similarity">
    <text evidence="10">Belongs to the glycosyltransferase group 1 family.</text>
</comment>
<dbReference type="Proteomes" id="UP000664414">
    <property type="component" value="Unassembled WGS sequence"/>
</dbReference>
<dbReference type="EC" id="2.4.99.12" evidence="3 10"/>
<dbReference type="InterPro" id="IPR038107">
    <property type="entry name" value="Glycos_transf_N_sf"/>
</dbReference>
<name>A0A8J7PZK3_9PROT</name>
<evidence type="ECO:0000256" key="9">
    <source>
        <dbReference type="PIRSR" id="PIRSR639901-2"/>
    </source>
</evidence>
<reference evidence="12" key="1">
    <citation type="submission" date="2021-02" db="EMBL/GenBank/DDBJ databases">
        <title>Thiocyanate and organic carbon inputs drive convergent selection for specific autotrophic Afipia and Thiobacillus strains within complex microbiomes.</title>
        <authorList>
            <person name="Huddy R.J."/>
            <person name="Sachdeva R."/>
            <person name="Kadzinga F."/>
            <person name="Kantor R.S."/>
            <person name="Harrison S.T.L."/>
            <person name="Banfield J.F."/>
        </authorList>
    </citation>
    <scope>NUCLEOTIDE SEQUENCE</scope>
    <source>
        <strain evidence="12">SCN18_10_11_15_R4_P_38_20</strain>
    </source>
</reference>
<keyword evidence="10" id="KW-0472">Membrane</keyword>
<dbReference type="Gene3D" id="3.40.50.11720">
    <property type="entry name" value="3-Deoxy-D-manno-octulosonic-acid transferase, N-terminal domain"/>
    <property type="match status" value="1"/>
</dbReference>
<evidence type="ECO:0000256" key="2">
    <source>
        <dbReference type="ARBA" id="ARBA00004713"/>
    </source>
</evidence>
<evidence type="ECO:0000256" key="6">
    <source>
        <dbReference type="ARBA" id="ARBA00031445"/>
    </source>
</evidence>
<dbReference type="GO" id="GO:0009244">
    <property type="term" value="P:lipopolysaccharide core region biosynthetic process"/>
    <property type="evidence" value="ECO:0007669"/>
    <property type="project" value="UniProtKB-UniRule"/>
</dbReference>
<evidence type="ECO:0000256" key="5">
    <source>
        <dbReference type="ARBA" id="ARBA00022679"/>
    </source>
</evidence>
<organism evidence="12 13">
    <name type="scientific">Candidatus Paracaedimonas acanthamoebae</name>
    <dbReference type="NCBI Taxonomy" id="244581"/>
    <lineage>
        <taxon>Bacteria</taxon>
        <taxon>Pseudomonadati</taxon>
        <taxon>Pseudomonadota</taxon>
        <taxon>Alphaproteobacteria</taxon>
        <taxon>Holosporales</taxon>
        <taxon>Caedimonadaceae</taxon>
        <taxon>Candidatus Paracaedimonas</taxon>
    </lineage>
</organism>
<evidence type="ECO:0000313" key="13">
    <source>
        <dbReference type="Proteomes" id="UP000664414"/>
    </source>
</evidence>
<feature type="site" description="Transition state stabilizer" evidence="9">
    <location>
        <position position="132"/>
    </location>
</feature>
<evidence type="ECO:0000256" key="10">
    <source>
        <dbReference type="RuleBase" id="RU365103"/>
    </source>
</evidence>
<comment type="pathway">
    <text evidence="2 10">Bacterial outer membrane biogenesis; LPS core biosynthesis.</text>
</comment>
<comment type="subcellular location">
    <subcellularLocation>
        <location evidence="10">Cell membrane</location>
    </subcellularLocation>
</comment>
<dbReference type="SUPFAM" id="SSF53756">
    <property type="entry name" value="UDP-Glycosyltransferase/glycogen phosphorylase"/>
    <property type="match status" value="1"/>
</dbReference>
<feature type="site" description="Transition state stabilizer" evidence="9">
    <location>
        <position position="208"/>
    </location>
</feature>
<comment type="caution">
    <text evidence="12">The sequence shown here is derived from an EMBL/GenBank/DDBJ whole genome shotgun (WGS) entry which is preliminary data.</text>
</comment>
<evidence type="ECO:0000313" key="12">
    <source>
        <dbReference type="EMBL" id="MBN9412531.1"/>
    </source>
</evidence>
<sequence length="425" mass="48715">MLLSIYRFLTSYLIEPFLKHHVHLRLKKGKEDATRYRERYGVPTLKRPPGSLIWFHAASVGESLSILTLVDHLNRRYPTLNFLITTSTMSSAKLIEQRLPKKSFHQFVPFDAKRWVRRFLAYWQPSLAIWIESELWPNLTLETFSQKIPLILLNARLSDRSYQRWRWLKGFIKSLLNCFAFCISPSSEQASRLKSLGASNVITIGNLKFSSNPLSYQENDLKELQTKIKQRPTWLAASTHPSEEILISEAHALIRQNYPDLLTMIIPRHPERGSEIIEQLHKNFKIARRAMGELPSNDTEIYLCDTLGETGLFYRLNDIVFVGGSLVPIGGHNLIEPALLHSVILHGPYTHKSRELVALFQTHQASIEIKDSTQLAEKVIELLNNSHLCQKLSQAAFDLASAQNKTLEQVIKVLSPYLNQIGEQS</sequence>
<evidence type="ECO:0000259" key="11">
    <source>
        <dbReference type="Pfam" id="PF04413"/>
    </source>
</evidence>
<gene>
    <name evidence="12" type="ORF">J0H12_01205</name>
</gene>
<feature type="active site" description="Proton acceptor" evidence="8">
    <location>
        <position position="62"/>
    </location>
</feature>
<evidence type="ECO:0000256" key="7">
    <source>
        <dbReference type="ARBA" id="ARBA00049183"/>
    </source>
</evidence>
<dbReference type="FunFam" id="3.40.50.11720:FF:000001">
    <property type="entry name" value="3-deoxy-D-manno-octulosonic acid transferase"/>
    <property type="match status" value="1"/>
</dbReference>